<feature type="compositionally biased region" description="Gly residues" evidence="1">
    <location>
        <begin position="87"/>
        <end position="96"/>
    </location>
</feature>
<feature type="compositionally biased region" description="Pro residues" evidence="1">
    <location>
        <begin position="132"/>
        <end position="144"/>
    </location>
</feature>
<sequence length="257" mass="26382">MAMMMTGRVLLVCALCVLWCGAGGGDALFLDDPKLHEYYYGAYGVYCNRSSLGAKFCEEKRKSSKPEADASREVNAAHSSDGSELLSGGGSSGGGQAQSLPESGTSRPGGPTDTQELSPTGEGETVTIPSPQQAPPVPPSPATPSLPAVSTSALTENLPKTVNLPKPVVQDDSENSNTTTEPQAANNSQPQSGTLAGATEAPTLTTAPPAEVPDNSTEETDSDRPEGEDDGTQESQPLKGNETETPTTATVTAAQTN</sequence>
<gene>
    <name evidence="3" type="ORF">MOQ_002159</name>
</gene>
<feature type="non-terminal residue" evidence="3">
    <location>
        <position position="257"/>
    </location>
</feature>
<name>K2NRS0_TRYCR</name>
<dbReference type="Proteomes" id="UP000007350">
    <property type="component" value="Unassembled WGS sequence"/>
</dbReference>
<evidence type="ECO:0000256" key="2">
    <source>
        <dbReference type="SAM" id="SignalP"/>
    </source>
</evidence>
<keyword evidence="2" id="KW-0732">Signal</keyword>
<dbReference type="AlphaFoldDB" id="K2NRS0"/>
<reference evidence="3 4" key="1">
    <citation type="journal article" date="2012" name="BMC Genomics">
        <title>Comparative genomic analysis of human infective Trypanosoma cruzi lineages with the bat-restricted subspecies T. cruzi marinkellei.</title>
        <authorList>
            <person name="Franzen O."/>
            <person name="Talavera-Lopez C."/>
            <person name="Ochaya S."/>
            <person name="Butler C.E."/>
            <person name="Messenger L.A."/>
            <person name="Lewis M.D."/>
            <person name="Llewellyn M.S."/>
            <person name="Marinkelle C.J."/>
            <person name="Tyler K.M."/>
            <person name="Miles M.A."/>
            <person name="Andersson B."/>
        </authorList>
    </citation>
    <scope>NUCLEOTIDE SEQUENCE [LARGE SCALE GENOMIC DNA]</scope>
    <source>
        <strain evidence="3 4">B7</strain>
    </source>
</reference>
<feature type="compositionally biased region" description="Low complexity" evidence="1">
    <location>
        <begin position="193"/>
        <end position="209"/>
    </location>
</feature>
<protein>
    <submittedName>
        <fullName evidence="3">Mucin-associated surface protein (MASP), putative</fullName>
    </submittedName>
</protein>
<comment type="caution">
    <text evidence="3">The sequence shown here is derived from an EMBL/GenBank/DDBJ whole genome shotgun (WGS) entry which is preliminary data.</text>
</comment>
<evidence type="ECO:0000313" key="4">
    <source>
        <dbReference type="Proteomes" id="UP000007350"/>
    </source>
</evidence>
<evidence type="ECO:0000256" key="1">
    <source>
        <dbReference type="SAM" id="MobiDB-lite"/>
    </source>
</evidence>
<feature type="signal peptide" evidence="2">
    <location>
        <begin position="1"/>
        <end position="27"/>
    </location>
</feature>
<feature type="compositionally biased region" description="Low complexity" evidence="1">
    <location>
        <begin position="243"/>
        <end position="257"/>
    </location>
</feature>
<feature type="compositionally biased region" description="Polar residues" evidence="1">
    <location>
        <begin position="175"/>
        <end position="192"/>
    </location>
</feature>
<evidence type="ECO:0000313" key="3">
    <source>
        <dbReference type="EMBL" id="EKF37646.1"/>
    </source>
</evidence>
<dbReference type="EMBL" id="AHKC01008565">
    <property type="protein sequence ID" value="EKF37646.1"/>
    <property type="molecule type" value="Genomic_DNA"/>
</dbReference>
<feature type="region of interest" description="Disordered" evidence="1">
    <location>
        <begin position="62"/>
        <end position="257"/>
    </location>
</feature>
<feature type="compositionally biased region" description="Polar residues" evidence="1">
    <location>
        <begin position="101"/>
        <end position="118"/>
    </location>
</feature>
<feature type="chain" id="PRO_5003865722" evidence="2">
    <location>
        <begin position="28"/>
        <end position="257"/>
    </location>
</feature>
<organism evidence="3 4">
    <name type="scientific">Trypanosoma cruzi marinkellei</name>
    <dbReference type="NCBI Taxonomy" id="85056"/>
    <lineage>
        <taxon>Eukaryota</taxon>
        <taxon>Discoba</taxon>
        <taxon>Euglenozoa</taxon>
        <taxon>Kinetoplastea</taxon>
        <taxon>Metakinetoplastina</taxon>
        <taxon>Trypanosomatida</taxon>
        <taxon>Trypanosomatidae</taxon>
        <taxon>Trypanosoma</taxon>
        <taxon>Schizotrypanum</taxon>
    </lineage>
</organism>
<proteinExistence type="predicted"/>
<feature type="compositionally biased region" description="Basic and acidic residues" evidence="1">
    <location>
        <begin position="62"/>
        <end position="72"/>
    </location>
</feature>
<accession>K2NRS0</accession>
<feature type="compositionally biased region" description="Acidic residues" evidence="1">
    <location>
        <begin position="216"/>
        <end position="232"/>
    </location>
</feature>
<keyword evidence="4" id="KW-1185">Reference proteome</keyword>